<evidence type="ECO:0000313" key="7">
    <source>
        <dbReference type="EMBL" id="MPC11676.1"/>
    </source>
</evidence>
<sequence length="470" mass="50724">MKVLAATEGGTGDAGAQAGEKRVVSEIGASSRDGSFRKRHGTRKSHRSNEKAPTSSKELSKRFEELPKSTRESGEDEDQDCTDKVGMRRELNLADSIIVLIGIISGSGIFISANGVLQYSGSVGLSLLVWVLSGFISLIGGFVYTELAAMIPSSGGAYSYVLTAYGRVAAFVFLWMSLFLEEVNMMAIDALTFGTYVLQPFFPDSQTPPEIPVRLLAAVMILFLMWLNIRSVKGSVVLQNVLVFPKFIILGAIIIVGFYRLATSPSSSFNDAFANTSTNPATIATAFYQGLYTYNGWDNITCIVEELKRPAKVLVVAITTALVLLIALYLLVNVAYFAVLEPNEILFSPAVAVTYGRASFGVMAWSVPVFVALSTVGSLNGKTLTQSRVVFVGARHGQLPASLALALMALLYLVTVDIFSLINVVSFSSAVCQIQKIVKNSKMFCEEEQIRRGAQTVSGPAAQQTTMNCQ</sequence>
<accession>A0A5B7CTT6</accession>
<evidence type="ECO:0000256" key="5">
    <source>
        <dbReference type="SAM" id="MobiDB-lite"/>
    </source>
</evidence>
<feature type="transmembrane region" description="Helical" evidence="6">
    <location>
        <begin position="157"/>
        <end position="176"/>
    </location>
</feature>
<name>A0A5B7CTT6_PORTR</name>
<gene>
    <name evidence="7" type="primary">SLC7A6_1</name>
    <name evidence="7" type="ORF">E2C01_004348</name>
</gene>
<proteinExistence type="predicted"/>
<feature type="transmembrane region" description="Helical" evidence="6">
    <location>
        <begin position="211"/>
        <end position="229"/>
    </location>
</feature>
<dbReference type="OrthoDB" id="5982228at2759"/>
<protein>
    <submittedName>
        <fullName evidence="7">Y+L amino acid transporter 2</fullName>
    </submittedName>
</protein>
<dbReference type="EMBL" id="VSRR010000176">
    <property type="protein sequence ID" value="MPC11676.1"/>
    <property type="molecule type" value="Genomic_DNA"/>
</dbReference>
<evidence type="ECO:0000256" key="6">
    <source>
        <dbReference type="SAM" id="Phobius"/>
    </source>
</evidence>
<dbReference type="InterPro" id="IPR050598">
    <property type="entry name" value="AminoAcid_Transporter"/>
</dbReference>
<comment type="subcellular location">
    <subcellularLocation>
        <location evidence="1">Membrane</location>
        <topology evidence="1">Multi-pass membrane protein</topology>
    </subcellularLocation>
</comment>
<feature type="transmembrane region" description="Helical" evidence="6">
    <location>
        <begin position="241"/>
        <end position="262"/>
    </location>
</feature>
<organism evidence="7 8">
    <name type="scientific">Portunus trituberculatus</name>
    <name type="common">Swimming crab</name>
    <name type="synonym">Neptunus trituberculatus</name>
    <dbReference type="NCBI Taxonomy" id="210409"/>
    <lineage>
        <taxon>Eukaryota</taxon>
        <taxon>Metazoa</taxon>
        <taxon>Ecdysozoa</taxon>
        <taxon>Arthropoda</taxon>
        <taxon>Crustacea</taxon>
        <taxon>Multicrustacea</taxon>
        <taxon>Malacostraca</taxon>
        <taxon>Eumalacostraca</taxon>
        <taxon>Eucarida</taxon>
        <taxon>Decapoda</taxon>
        <taxon>Pleocyemata</taxon>
        <taxon>Brachyura</taxon>
        <taxon>Eubrachyura</taxon>
        <taxon>Portunoidea</taxon>
        <taxon>Portunidae</taxon>
        <taxon>Portuninae</taxon>
        <taxon>Portunus</taxon>
    </lineage>
</organism>
<dbReference type="AlphaFoldDB" id="A0A5B7CTT6"/>
<dbReference type="PANTHER" id="PTHR11785:SF240">
    <property type="entry name" value="LD25378P"/>
    <property type="match status" value="1"/>
</dbReference>
<evidence type="ECO:0000256" key="2">
    <source>
        <dbReference type="ARBA" id="ARBA00022692"/>
    </source>
</evidence>
<keyword evidence="4 6" id="KW-0472">Membrane</keyword>
<feature type="compositionally biased region" description="Basic and acidic residues" evidence="5">
    <location>
        <begin position="58"/>
        <end position="73"/>
    </location>
</feature>
<keyword evidence="8" id="KW-1185">Reference proteome</keyword>
<feature type="compositionally biased region" description="Low complexity" evidence="5">
    <location>
        <begin position="1"/>
        <end position="18"/>
    </location>
</feature>
<reference evidence="7 8" key="1">
    <citation type="submission" date="2019-05" db="EMBL/GenBank/DDBJ databases">
        <title>Another draft genome of Portunus trituberculatus and its Hox gene families provides insights of decapod evolution.</title>
        <authorList>
            <person name="Jeong J.-H."/>
            <person name="Song I."/>
            <person name="Kim S."/>
            <person name="Choi T."/>
            <person name="Kim D."/>
            <person name="Ryu S."/>
            <person name="Kim W."/>
        </authorList>
    </citation>
    <scope>NUCLEOTIDE SEQUENCE [LARGE SCALE GENOMIC DNA]</scope>
    <source>
        <tissue evidence="7">Muscle</tissue>
    </source>
</reference>
<feature type="transmembrane region" description="Helical" evidence="6">
    <location>
        <begin position="360"/>
        <end position="379"/>
    </location>
</feature>
<feature type="transmembrane region" description="Helical" evidence="6">
    <location>
        <begin position="399"/>
        <end position="432"/>
    </location>
</feature>
<feature type="transmembrane region" description="Helical" evidence="6">
    <location>
        <begin position="97"/>
        <end position="117"/>
    </location>
</feature>
<dbReference type="PANTHER" id="PTHR11785">
    <property type="entry name" value="AMINO ACID TRANSPORTER"/>
    <property type="match status" value="1"/>
</dbReference>
<dbReference type="InterPro" id="IPR002293">
    <property type="entry name" value="AA/rel_permease1"/>
</dbReference>
<dbReference type="Proteomes" id="UP000324222">
    <property type="component" value="Unassembled WGS sequence"/>
</dbReference>
<evidence type="ECO:0000256" key="4">
    <source>
        <dbReference type="ARBA" id="ARBA00023136"/>
    </source>
</evidence>
<evidence type="ECO:0000313" key="8">
    <source>
        <dbReference type="Proteomes" id="UP000324222"/>
    </source>
</evidence>
<feature type="transmembrane region" description="Helical" evidence="6">
    <location>
        <begin position="313"/>
        <end position="339"/>
    </location>
</feature>
<dbReference type="Pfam" id="PF13520">
    <property type="entry name" value="AA_permease_2"/>
    <property type="match status" value="1"/>
</dbReference>
<feature type="transmembrane region" description="Helical" evidence="6">
    <location>
        <begin position="123"/>
        <end position="145"/>
    </location>
</feature>
<evidence type="ECO:0000256" key="3">
    <source>
        <dbReference type="ARBA" id="ARBA00022989"/>
    </source>
</evidence>
<dbReference type="GO" id="GO:0016020">
    <property type="term" value="C:membrane"/>
    <property type="evidence" value="ECO:0007669"/>
    <property type="project" value="UniProtKB-SubCell"/>
</dbReference>
<evidence type="ECO:0000256" key="1">
    <source>
        <dbReference type="ARBA" id="ARBA00004141"/>
    </source>
</evidence>
<comment type="caution">
    <text evidence="7">The sequence shown here is derived from an EMBL/GenBank/DDBJ whole genome shotgun (WGS) entry which is preliminary data.</text>
</comment>
<keyword evidence="2 6" id="KW-0812">Transmembrane</keyword>
<keyword evidence="3 6" id="KW-1133">Transmembrane helix</keyword>
<dbReference type="GO" id="GO:0015179">
    <property type="term" value="F:L-amino acid transmembrane transporter activity"/>
    <property type="evidence" value="ECO:0007669"/>
    <property type="project" value="TreeGrafter"/>
</dbReference>
<dbReference type="Gene3D" id="1.20.1740.10">
    <property type="entry name" value="Amino acid/polyamine transporter I"/>
    <property type="match status" value="1"/>
</dbReference>
<feature type="compositionally biased region" description="Basic residues" evidence="5">
    <location>
        <begin position="37"/>
        <end position="46"/>
    </location>
</feature>
<feature type="region of interest" description="Disordered" evidence="5">
    <location>
        <begin position="1"/>
        <end position="83"/>
    </location>
</feature>